<dbReference type="SUPFAM" id="SSF110087">
    <property type="entry name" value="DR1885-like metal-binding protein"/>
    <property type="match status" value="1"/>
</dbReference>
<dbReference type="Pfam" id="PF04314">
    <property type="entry name" value="PCuAC"/>
    <property type="match status" value="1"/>
</dbReference>
<dbReference type="InterPro" id="IPR007410">
    <property type="entry name" value="LpqE-like"/>
</dbReference>
<accession>A0ABS4EG58</accession>
<dbReference type="InterPro" id="IPR038507">
    <property type="entry name" value="YcnI-like_sf"/>
</dbReference>
<comment type="caution">
    <text evidence="3">The sequence shown here is derived from an EMBL/GenBank/DDBJ whole genome shotgun (WGS) entry which is preliminary data.</text>
</comment>
<dbReference type="Gene3D" id="2.60.40.1890">
    <property type="entry name" value="PCu(A)C copper chaperone"/>
    <property type="match status" value="1"/>
</dbReference>
<keyword evidence="1" id="KW-0732">Signal</keyword>
<feature type="chain" id="PRO_5046738793" evidence="1">
    <location>
        <begin position="26"/>
        <end position="330"/>
    </location>
</feature>
<dbReference type="PANTHER" id="PTHR36302:SF1">
    <property type="entry name" value="COPPER CHAPERONE PCU(A)C"/>
    <property type="match status" value="1"/>
</dbReference>
<dbReference type="InterPro" id="IPR058248">
    <property type="entry name" value="Lxx211020-like"/>
</dbReference>
<protein>
    <submittedName>
        <fullName evidence="3">Uncharacterized protein YcnI/copper(I)-binding protein</fullName>
    </submittedName>
</protein>
<name>A0ABS4EG58_9HYPH</name>
<keyword evidence="4" id="KW-1185">Reference proteome</keyword>
<dbReference type="Gene3D" id="2.60.40.2230">
    <property type="entry name" value="Uncharacterised protein YcnI-like PF07987, DUF1775"/>
    <property type="match status" value="1"/>
</dbReference>
<dbReference type="InterPro" id="IPR012533">
    <property type="entry name" value="YcnI-copper_dom"/>
</dbReference>
<feature type="signal peptide" evidence="1">
    <location>
        <begin position="1"/>
        <end position="25"/>
    </location>
</feature>
<proteinExistence type="predicted"/>
<evidence type="ECO:0000313" key="3">
    <source>
        <dbReference type="EMBL" id="MBP1856933.1"/>
    </source>
</evidence>
<dbReference type="Pfam" id="PF07987">
    <property type="entry name" value="DUF1775"/>
    <property type="match status" value="1"/>
</dbReference>
<gene>
    <name evidence="3" type="ORF">J2Z75_000413</name>
</gene>
<feature type="domain" description="YncI copper-binding" evidence="2">
    <location>
        <begin position="26"/>
        <end position="172"/>
    </location>
</feature>
<dbReference type="PIRSF" id="PIRSF037139">
    <property type="entry name" value="UCP037139"/>
    <property type="match status" value="1"/>
</dbReference>
<dbReference type="RefSeq" id="WP_209847015.1">
    <property type="nucleotide sequence ID" value="NZ_JAGGJV010000001.1"/>
</dbReference>
<dbReference type="Proteomes" id="UP000823786">
    <property type="component" value="Unassembled WGS sequence"/>
</dbReference>
<evidence type="ECO:0000259" key="2">
    <source>
        <dbReference type="Pfam" id="PF07987"/>
    </source>
</evidence>
<dbReference type="EMBL" id="JAGGJV010000001">
    <property type="protein sequence ID" value="MBP1856933.1"/>
    <property type="molecule type" value="Genomic_DNA"/>
</dbReference>
<dbReference type="InterPro" id="IPR021174">
    <property type="entry name" value="UCP037139"/>
</dbReference>
<dbReference type="CDD" id="cd08545">
    <property type="entry name" value="YcnI_like"/>
    <property type="match status" value="1"/>
</dbReference>
<reference evidence="3 4" key="1">
    <citation type="submission" date="2021-03" db="EMBL/GenBank/DDBJ databases">
        <title>Genomic Encyclopedia of Type Strains, Phase IV (KMG-IV): sequencing the most valuable type-strain genomes for metagenomic binning, comparative biology and taxonomic classification.</title>
        <authorList>
            <person name="Goeker M."/>
        </authorList>
    </citation>
    <scope>NUCLEOTIDE SEQUENCE [LARGE SCALE GENOMIC DNA]</scope>
    <source>
        <strain evidence="3 4">DSM 26427</strain>
    </source>
</reference>
<organism evidence="3 4">
    <name type="scientific">Rhizobium herbae</name>
    <dbReference type="NCBI Taxonomy" id="508661"/>
    <lineage>
        <taxon>Bacteria</taxon>
        <taxon>Pseudomonadati</taxon>
        <taxon>Pseudomonadota</taxon>
        <taxon>Alphaproteobacteria</taxon>
        <taxon>Hyphomicrobiales</taxon>
        <taxon>Rhizobiaceae</taxon>
        <taxon>Rhizobium/Agrobacterium group</taxon>
        <taxon>Rhizobium</taxon>
    </lineage>
</organism>
<evidence type="ECO:0000256" key="1">
    <source>
        <dbReference type="SAM" id="SignalP"/>
    </source>
</evidence>
<dbReference type="PANTHER" id="PTHR36302">
    <property type="entry name" value="BLR7088 PROTEIN"/>
    <property type="match status" value="1"/>
</dbReference>
<evidence type="ECO:0000313" key="4">
    <source>
        <dbReference type="Proteomes" id="UP000823786"/>
    </source>
</evidence>
<dbReference type="InterPro" id="IPR036182">
    <property type="entry name" value="PCuAC_sf"/>
</dbReference>
<sequence>MTTTRTTFLALALALSLGTAATAHAHASFEQDEVASESSFNAVLQIPHGCDGKATTEVQVKLPEGFVFAKPQPKAGWELEIIKGDYRKSYDNHGKAVTSGPLEIRWKNGNLSDDYYDTFVINGKISGFDKETQLAFPVTQLCGASDKVVWDQIAAEGQSAHALEHPAPTITVTPAQAGGHHHDDMAGMTGMAGMADAPVKAGSLEISGGAVKAMLPGAKVGGGGFVVKNDGSEEDTLVSVESPAAGRVELHEMTMQNDVMKMRKLDGGIAVPAGETVKLESGGLHLMFMDVKKPFAEGDSIPVTLTFEKAGKVDYTLPVGNAAGGAHKHN</sequence>